<dbReference type="InterPro" id="IPR003959">
    <property type="entry name" value="ATPase_AAA_core"/>
</dbReference>
<proteinExistence type="inferred from homology"/>
<evidence type="ECO:0000256" key="1">
    <source>
        <dbReference type="ARBA" id="ARBA00006914"/>
    </source>
</evidence>
<dbReference type="RefSeq" id="WP_274164239.1">
    <property type="nucleotide sequence ID" value="NZ_JAJUBC010000009.1"/>
</dbReference>
<comment type="caution">
    <text evidence="5">The sequence shown here is derived from an EMBL/GenBank/DDBJ whole genome shotgun (WGS) entry which is preliminary data.</text>
</comment>
<dbReference type="EMBL" id="JAJUBC010000009">
    <property type="protein sequence ID" value="MDD1793373.1"/>
    <property type="molecule type" value="Genomic_DNA"/>
</dbReference>
<accession>A0ABT5QZC4</accession>
<dbReference type="Pfam" id="PF00004">
    <property type="entry name" value="AAA"/>
    <property type="match status" value="1"/>
</dbReference>
<comment type="similarity">
    <text evidence="1">Belongs to the AAA ATPase family.</text>
</comment>
<dbReference type="SUPFAM" id="SSF52540">
    <property type="entry name" value="P-loop containing nucleoside triphosphate hydrolases"/>
    <property type="match status" value="1"/>
</dbReference>
<dbReference type="Gene3D" id="3.40.50.300">
    <property type="entry name" value="P-loop containing nucleotide triphosphate hydrolases"/>
    <property type="match status" value="1"/>
</dbReference>
<evidence type="ECO:0000256" key="3">
    <source>
        <dbReference type="ARBA" id="ARBA00022840"/>
    </source>
</evidence>
<evidence type="ECO:0000256" key="2">
    <source>
        <dbReference type="ARBA" id="ARBA00022741"/>
    </source>
</evidence>
<evidence type="ECO:0000313" key="5">
    <source>
        <dbReference type="EMBL" id="MDD1793373.1"/>
    </source>
</evidence>
<reference evidence="5" key="1">
    <citation type="submission" date="2021-12" db="EMBL/GenBank/DDBJ databases">
        <title>Enterovibrio ZSDZ35 sp. nov. and Enterovibrio ZSDZ42 sp. nov., isolated from coastal seawater in Qingdao.</title>
        <authorList>
            <person name="Zhang P."/>
        </authorList>
    </citation>
    <scope>NUCLEOTIDE SEQUENCE</scope>
    <source>
        <strain evidence="5">ZSDZ42</strain>
    </source>
</reference>
<dbReference type="InterPro" id="IPR003593">
    <property type="entry name" value="AAA+_ATPase"/>
</dbReference>
<dbReference type="Proteomes" id="UP001149400">
    <property type="component" value="Unassembled WGS sequence"/>
</dbReference>
<organism evidence="5 6">
    <name type="scientific">Enterovibrio gelatinilyticus</name>
    <dbReference type="NCBI Taxonomy" id="2899819"/>
    <lineage>
        <taxon>Bacteria</taxon>
        <taxon>Pseudomonadati</taxon>
        <taxon>Pseudomonadota</taxon>
        <taxon>Gammaproteobacteria</taxon>
        <taxon>Vibrionales</taxon>
        <taxon>Vibrionaceae</taxon>
        <taxon>Enterovibrio</taxon>
    </lineage>
</organism>
<dbReference type="CDD" id="cd19481">
    <property type="entry name" value="RecA-like_protease"/>
    <property type="match status" value="1"/>
</dbReference>
<evidence type="ECO:0000313" key="6">
    <source>
        <dbReference type="Proteomes" id="UP001149400"/>
    </source>
</evidence>
<dbReference type="SMART" id="SM00382">
    <property type="entry name" value="AAA"/>
    <property type="match status" value="1"/>
</dbReference>
<protein>
    <submittedName>
        <fullName evidence="5">AAA family ATPase</fullName>
    </submittedName>
</protein>
<dbReference type="PANTHER" id="PTHR23073">
    <property type="entry name" value="26S PROTEASOME REGULATORY SUBUNIT"/>
    <property type="match status" value="1"/>
</dbReference>
<feature type="domain" description="AAA+ ATPase" evidence="4">
    <location>
        <begin position="484"/>
        <end position="616"/>
    </location>
</feature>
<sequence length="699" mass="77413">MTEIVGVNNSAQLSSDPALDDDHDAMISKQRESTAIHQATVGMKGSQQSLDAFAHWQATNQAHISRLIDWVLQSLDAVRNDQTGQALLADINRGFVSDPPTAFNVMCNQFELTEGDQAVLALLMAVSLDERVARKCADVMGSETFTHPTASLAMSVSHSCGWGCFSPHSPLRYWLLLDWHPLGGGDATLTLDERILSFLRGVNYLDERLSVMFEPSPSLIKRDEPSLSASQVARLKATLNYVHQARERQIVIELHGEDKTSKTLMATALANEVCANLHVLHGTSLPSYPNDLDALARLWQREAGLMPIMLLIENGDDPANFRVLQQFTGRIGGLVLVDAGAMPIGLTANSFPLLVERPTVHEQASYWHSILNGVDDGLPARLSEQFSLSLPDIVQTTLVAQSSDSDWLEYADPRFEKALWRACQRRASSELSKLTQHIECKASWDTLVLPPAQTNMLEQLTAQVKLRSRVYQQWGFRDRMSRGMGISALFCGDSGTGKTMAAEAIANELGLDLHRIDLSAIISKYIGETEKHMRQLFLAAERCGAILFFDEADALFGKRGDVKSSNDRFSNIGIDDLLQRIEAYRGLAILSTNLKTSIDKAFFRRFRFVVDFPFPGPLERERIWRSAFPSKTPLAANIDPVRLAKLNLTGGSIHNVALNGTFLAAQHDEEVSMRWLMEAAAAELQKLDRPIKAGDLDYG</sequence>
<keyword evidence="2" id="KW-0547">Nucleotide-binding</keyword>
<gene>
    <name evidence="5" type="ORF">LRP50_09565</name>
</gene>
<dbReference type="InterPro" id="IPR027417">
    <property type="entry name" value="P-loop_NTPase"/>
</dbReference>
<dbReference type="InterPro" id="IPR050221">
    <property type="entry name" value="26S_Proteasome_ATPase"/>
</dbReference>
<evidence type="ECO:0000259" key="4">
    <source>
        <dbReference type="SMART" id="SM00382"/>
    </source>
</evidence>
<name>A0ABT5QZC4_9GAMM</name>
<keyword evidence="3" id="KW-0067">ATP-binding</keyword>
<keyword evidence="6" id="KW-1185">Reference proteome</keyword>